<sequence>MDKKALSYHTKVQDWTQLYRLTADGKIYKDTKEITYLSPQKIQEIDSWRNNVHKKLTKNKSAGKQCNIQTFSSSNQKSYGSSQEKCKSAINLKHSKDTDVFSVSNHLAETSLHYAAMRKDIYNANKKQSIPQSTKSILNGTATEVSKKSDKAIQFKNSVDRKISSQGSDNKLEEDAISDSISDSISLASTRKMTECGKAIQVKDKMMISVRSVSNNLLNVISIDDCKMALAKNSFVYTAERTKSQTSEYKAESSAAYSTDMQKPGKRSMTAESRKTSSYYASTMPSGISSRESKPDRKARVTKAIDTMVNDRKVMNNMDRNFDARIAPAGRLILKKNEGGYMFKRLHSALRKHVDNILSVQAHRRLPKQLSGMEDQFSSYIQQIASSIQKDDQIPDPSAFNKDFQHLSSNEKELKGKLTIFEEEEDIVKDENVPKRQVSCNEQLNEKVEQTGKDNDVVCFGHSQASNQLYTDPVKCHLTAENVSLQDKLSANCGSSRSESLSSSVSIHNLSEKC</sequence>
<reference evidence="2 3" key="1">
    <citation type="submission" date="2020-06" db="EMBL/GenBank/DDBJ databases">
        <authorList>
            <person name="Li R."/>
            <person name="Bekaert M."/>
        </authorList>
    </citation>
    <scope>NUCLEOTIDE SEQUENCE [LARGE SCALE GENOMIC DNA]</scope>
    <source>
        <strain evidence="3">wild</strain>
    </source>
</reference>
<keyword evidence="3" id="KW-1185">Reference proteome</keyword>
<proteinExistence type="predicted"/>
<evidence type="ECO:0000313" key="2">
    <source>
        <dbReference type="EMBL" id="CAC5380649.1"/>
    </source>
</evidence>
<evidence type="ECO:0000256" key="1">
    <source>
        <dbReference type="SAM" id="MobiDB-lite"/>
    </source>
</evidence>
<protein>
    <submittedName>
        <fullName evidence="2">Uncharacterized protein</fullName>
    </submittedName>
</protein>
<dbReference type="OrthoDB" id="6154833at2759"/>
<name>A0A6J8BDC5_MYTCO</name>
<evidence type="ECO:0000313" key="3">
    <source>
        <dbReference type="Proteomes" id="UP000507470"/>
    </source>
</evidence>
<dbReference type="EMBL" id="CACVKT020002931">
    <property type="protein sequence ID" value="CAC5380649.1"/>
    <property type="molecule type" value="Genomic_DNA"/>
</dbReference>
<organism evidence="2 3">
    <name type="scientific">Mytilus coruscus</name>
    <name type="common">Sea mussel</name>
    <dbReference type="NCBI Taxonomy" id="42192"/>
    <lineage>
        <taxon>Eukaryota</taxon>
        <taxon>Metazoa</taxon>
        <taxon>Spiralia</taxon>
        <taxon>Lophotrochozoa</taxon>
        <taxon>Mollusca</taxon>
        <taxon>Bivalvia</taxon>
        <taxon>Autobranchia</taxon>
        <taxon>Pteriomorphia</taxon>
        <taxon>Mytilida</taxon>
        <taxon>Mytiloidea</taxon>
        <taxon>Mytilidae</taxon>
        <taxon>Mytilinae</taxon>
        <taxon>Mytilus</taxon>
    </lineage>
</organism>
<accession>A0A6J8BDC5</accession>
<dbReference type="AlphaFoldDB" id="A0A6J8BDC5"/>
<dbReference type="Proteomes" id="UP000507470">
    <property type="component" value="Unassembled WGS sequence"/>
</dbReference>
<feature type="region of interest" description="Disordered" evidence="1">
    <location>
        <begin position="247"/>
        <end position="299"/>
    </location>
</feature>
<feature type="compositionally biased region" description="Polar residues" evidence="1">
    <location>
        <begin position="276"/>
        <end position="290"/>
    </location>
</feature>
<gene>
    <name evidence="2" type="ORF">MCOR_16605</name>
</gene>